<evidence type="ECO:0000259" key="4">
    <source>
        <dbReference type="Pfam" id="PF00931"/>
    </source>
</evidence>
<dbReference type="SUPFAM" id="SSF52540">
    <property type="entry name" value="P-loop containing nucleoside triphosphate hydrolases"/>
    <property type="match status" value="1"/>
</dbReference>
<protein>
    <submittedName>
        <fullName evidence="8">Predicted protein</fullName>
    </submittedName>
</protein>
<dbReference type="Pfam" id="PF00931">
    <property type="entry name" value="NB-ARC"/>
    <property type="match status" value="1"/>
</dbReference>
<feature type="domain" description="NB-ARC" evidence="4">
    <location>
        <begin position="172"/>
        <end position="341"/>
    </location>
</feature>
<dbReference type="Gramene" id="Al_scaffold_0002_643">
    <property type="protein sequence ID" value="Al_scaffold_0002_643"/>
    <property type="gene ID" value="Al_scaffold_0002_643"/>
</dbReference>
<evidence type="ECO:0000256" key="3">
    <source>
        <dbReference type="ARBA" id="ARBA00022821"/>
    </source>
</evidence>
<dbReference type="PRINTS" id="PR00364">
    <property type="entry name" value="DISEASERSIST"/>
</dbReference>
<dbReference type="Gene3D" id="3.40.50.300">
    <property type="entry name" value="P-loop containing nucleotide triphosphate hydrolases"/>
    <property type="match status" value="1"/>
</dbReference>
<keyword evidence="1" id="KW-0677">Repeat</keyword>
<dbReference type="FunFam" id="1.10.8.430:FF:000003">
    <property type="entry name" value="Probable disease resistance protein At5g66910"/>
    <property type="match status" value="1"/>
</dbReference>
<keyword evidence="9" id="KW-1185">Reference proteome</keyword>
<dbReference type="EMBL" id="GL348714">
    <property type="protein sequence ID" value="EFH64466.1"/>
    <property type="molecule type" value="Genomic_DNA"/>
</dbReference>
<dbReference type="GO" id="GO:0043531">
    <property type="term" value="F:ADP binding"/>
    <property type="evidence" value="ECO:0007669"/>
    <property type="project" value="InterPro"/>
</dbReference>
<dbReference type="InterPro" id="IPR036388">
    <property type="entry name" value="WH-like_DNA-bd_sf"/>
</dbReference>
<evidence type="ECO:0000256" key="2">
    <source>
        <dbReference type="ARBA" id="ARBA00022741"/>
    </source>
</evidence>
<dbReference type="STRING" id="81972.D7KXW6"/>
<organism evidence="9">
    <name type="scientific">Arabidopsis lyrata subsp. lyrata</name>
    <name type="common">Lyre-leaved rock-cress</name>
    <dbReference type="NCBI Taxonomy" id="81972"/>
    <lineage>
        <taxon>Eukaryota</taxon>
        <taxon>Viridiplantae</taxon>
        <taxon>Streptophyta</taxon>
        <taxon>Embryophyta</taxon>
        <taxon>Tracheophyta</taxon>
        <taxon>Spermatophyta</taxon>
        <taxon>Magnoliopsida</taxon>
        <taxon>eudicotyledons</taxon>
        <taxon>Gunneridae</taxon>
        <taxon>Pentapetalae</taxon>
        <taxon>rosids</taxon>
        <taxon>malvids</taxon>
        <taxon>Brassicales</taxon>
        <taxon>Brassicaceae</taxon>
        <taxon>Camelineae</taxon>
        <taxon>Arabidopsis</taxon>
    </lineage>
</organism>
<dbReference type="Pfam" id="PF23598">
    <property type="entry name" value="LRR_14"/>
    <property type="match status" value="1"/>
</dbReference>
<dbReference type="FunFam" id="3.40.50.300:FF:001091">
    <property type="entry name" value="Probable disease resistance protein At1g61300"/>
    <property type="match status" value="1"/>
</dbReference>
<proteinExistence type="predicted"/>
<keyword evidence="2" id="KW-0547">Nucleotide-binding</keyword>
<keyword evidence="3" id="KW-0611">Plant defense</keyword>
<sequence length="872" mass="100417">MEEVIAGELVSLGIQKLWDLLSRECERIQGVEDQVTGLKRDLNWLSSFLKDAYAKKHTSEVVKICVEEIKEIICDGEDTIETFLLKQKLGKTSGIKMRTKRLACIVPDRRESSLDIAGIRTRISDVIQDMQKFGVQQMIIDGGYMQPLRDRQKERRETFPKENESDDFVALEANVKKLVGYFVEDANVQVVSITGMGGLGKTTLARQVFNHEDVKRQFDGFAWVCVSQDFTRKNVWQKILGDLKPKEEEKKISEKTEPRLQDELIRLLETSKSLIVLDDIWKKEDWDLIKPIFPQTKGWKVLLTSRNESIVVPRSTTYINLKLECLTTKDSWTLFQRIALPIKDASEFKIDEEMEEIGKEMIKHCGGLPLAIKVLGGLLAAKYTLHDWKRLSKNIGSHLLGGKTNFNGDNNNSFNYVLSLSFDELPSYLKQCFLYLAHFPEDYMIKLENLYYYWAAEEVFEPRHYDGETIRDVGDVYVEELVRRNMVVSEREATTLRFETCYLHDMMREICLLKAKEENFLQITSSGPPTANHQSTVKSRRFVLHNPTTLHVGRDINNPKLRSLMVVQVNKSRWKLSGSSYRRVELLRVLDLSGAKFKGRNSAQGIGKLIHLRYLSLKHAKVSHIPSSLGNLKLLIYLNLSVHTRPICVPNVLKGMQDLRYLALPYVMRRKPQLELSNLVNLETLKNFSTKNSSLEDLRGMVRLRSLIIRLTEETTMETLSASIGGLQYLENLDIEASDWRIKEEIVLDFAHVKKLSFGTIMPRLPKEEHFPSHLMILELGSCYLEEDPMPILGKLLHLKEVRFGIAAFYGSEMVCSDGGFPQLEKLDINRLYNWEEWKVEEGSMPLLHTLSINRCRKLKKLPAQHLPSYLN</sequence>
<gene>
    <name evidence="8" type="ORF">ARALYDRAFT_675493</name>
</gene>
<dbReference type="InterPro" id="IPR042197">
    <property type="entry name" value="Apaf_helical"/>
</dbReference>
<dbReference type="InterPro" id="IPR055414">
    <property type="entry name" value="LRR_R13L4/SHOC2-like"/>
</dbReference>
<dbReference type="HOGENOM" id="CLU_000837_25_4_1"/>
<feature type="domain" description="Disease resistance R13L4/SHOC-2-like LRR" evidence="7">
    <location>
        <begin position="560"/>
        <end position="860"/>
    </location>
</feature>
<dbReference type="eggNOG" id="KOG4658">
    <property type="taxonomic scope" value="Eukaryota"/>
</dbReference>
<dbReference type="SUPFAM" id="SSF52058">
    <property type="entry name" value="L domain-like"/>
    <property type="match status" value="1"/>
</dbReference>
<dbReference type="FunFam" id="1.10.10.10:FF:000322">
    <property type="entry name" value="Probable disease resistance protein At1g63360"/>
    <property type="match status" value="1"/>
</dbReference>
<dbReference type="PANTHER" id="PTHR23155">
    <property type="entry name" value="DISEASE RESISTANCE PROTEIN RP"/>
    <property type="match status" value="1"/>
</dbReference>
<reference evidence="9" key="1">
    <citation type="journal article" date="2011" name="Nat. Genet.">
        <title>The Arabidopsis lyrata genome sequence and the basis of rapid genome size change.</title>
        <authorList>
            <person name="Hu T.T."/>
            <person name="Pattyn P."/>
            <person name="Bakker E.G."/>
            <person name="Cao J."/>
            <person name="Cheng J.-F."/>
            <person name="Clark R.M."/>
            <person name="Fahlgren N."/>
            <person name="Fawcett J.A."/>
            <person name="Grimwood J."/>
            <person name="Gundlach H."/>
            <person name="Haberer G."/>
            <person name="Hollister J.D."/>
            <person name="Ossowski S."/>
            <person name="Ottilar R.P."/>
            <person name="Salamov A.A."/>
            <person name="Schneeberger K."/>
            <person name="Spannagl M."/>
            <person name="Wang X."/>
            <person name="Yang L."/>
            <person name="Nasrallah M.E."/>
            <person name="Bergelson J."/>
            <person name="Carrington J.C."/>
            <person name="Gaut B.S."/>
            <person name="Schmutz J."/>
            <person name="Mayer K.F.X."/>
            <person name="Van de Peer Y."/>
            <person name="Grigoriev I.V."/>
            <person name="Nordborg M."/>
            <person name="Weigel D."/>
            <person name="Guo Y.-L."/>
        </authorList>
    </citation>
    <scope>NUCLEOTIDE SEQUENCE [LARGE SCALE GENOMIC DNA]</scope>
    <source>
        <strain evidence="9">cv. MN47</strain>
    </source>
</reference>
<dbReference type="InterPro" id="IPR032675">
    <property type="entry name" value="LRR_dom_sf"/>
</dbReference>
<dbReference type="Pfam" id="PF23559">
    <property type="entry name" value="WHD_DRP"/>
    <property type="match status" value="1"/>
</dbReference>
<feature type="domain" description="Disease resistance protein winged helix" evidence="6">
    <location>
        <begin position="439"/>
        <end position="510"/>
    </location>
</feature>
<accession>D7KXW6</accession>
<dbReference type="AlphaFoldDB" id="D7KXW6"/>
<evidence type="ECO:0000256" key="1">
    <source>
        <dbReference type="ARBA" id="ARBA00022737"/>
    </source>
</evidence>
<dbReference type="InterPro" id="IPR038005">
    <property type="entry name" value="RX-like_CC"/>
</dbReference>
<dbReference type="InterPro" id="IPR002182">
    <property type="entry name" value="NB-ARC"/>
</dbReference>
<dbReference type="InterPro" id="IPR027417">
    <property type="entry name" value="P-loop_NTPase"/>
</dbReference>
<evidence type="ECO:0000259" key="6">
    <source>
        <dbReference type="Pfam" id="PF23559"/>
    </source>
</evidence>
<evidence type="ECO:0000259" key="7">
    <source>
        <dbReference type="Pfam" id="PF23598"/>
    </source>
</evidence>
<dbReference type="Pfam" id="PF18052">
    <property type="entry name" value="Rx_N"/>
    <property type="match status" value="1"/>
</dbReference>
<dbReference type="InterPro" id="IPR041118">
    <property type="entry name" value="Rx_N"/>
</dbReference>
<evidence type="ECO:0000313" key="9">
    <source>
        <dbReference type="Proteomes" id="UP000008694"/>
    </source>
</evidence>
<dbReference type="CDD" id="cd14798">
    <property type="entry name" value="RX-CC_like"/>
    <property type="match status" value="1"/>
</dbReference>
<evidence type="ECO:0000259" key="5">
    <source>
        <dbReference type="Pfam" id="PF18052"/>
    </source>
</evidence>
<dbReference type="Gene3D" id="3.80.10.10">
    <property type="entry name" value="Ribonuclease Inhibitor"/>
    <property type="match status" value="1"/>
</dbReference>
<dbReference type="Gene3D" id="1.10.10.10">
    <property type="entry name" value="Winged helix-like DNA-binding domain superfamily/Winged helix DNA-binding domain"/>
    <property type="match status" value="1"/>
</dbReference>
<dbReference type="Proteomes" id="UP000008694">
    <property type="component" value="Unassembled WGS sequence"/>
</dbReference>
<name>D7KXW6_ARALL</name>
<dbReference type="InterPro" id="IPR044974">
    <property type="entry name" value="Disease_R_plants"/>
</dbReference>
<feature type="domain" description="Disease resistance N-terminal" evidence="5">
    <location>
        <begin position="10"/>
        <end position="96"/>
    </location>
</feature>
<dbReference type="Gene3D" id="1.10.8.430">
    <property type="entry name" value="Helical domain of apoptotic protease-activating factors"/>
    <property type="match status" value="1"/>
</dbReference>
<dbReference type="Gene3D" id="1.20.5.4130">
    <property type="match status" value="1"/>
</dbReference>
<dbReference type="GO" id="GO:0098542">
    <property type="term" value="P:defense response to other organism"/>
    <property type="evidence" value="ECO:0007669"/>
    <property type="project" value="TreeGrafter"/>
</dbReference>
<dbReference type="InterPro" id="IPR058922">
    <property type="entry name" value="WHD_DRP"/>
</dbReference>
<evidence type="ECO:0000313" key="8">
    <source>
        <dbReference type="EMBL" id="EFH64466.1"/>
    </source>
</evidence>
<dbReference type="PANTHER" id="PTHR23155:SF1185">
    <property type="entry name" value="DISEASE RESISTANCE RPP8-LIKE PROTEIN 3-RELATED"/>
    <property type="match status" value="1"/>
</dbReference>